<accession>J3TGM2</accession>
<evidence type="ECO:0000256" key="12">
    <source>
        <dbReference type="RuleBase" id="RU003313"/>
    </source>
</evidence>
<protein>
    <recommendedName>
        <fullName evidence="11">tRNA modification GTPase MnmE</fullName>
        <ecNumber evidence="11">3.6.-.-</ecNumber>
    </recommendedName>
</protein>
<keyword evidence="8 11" id="KW-0460">Magnesium</keyword>
<evidence type="ECO:0000256" key="1">
    <source>
        <dbReference type="ARBA" id="ARBA00004496"/>
    </source>
</evidence>
<dbReference type="PROSITE" id="PS51709">
    <property type="entry name" value="G_TRME"/>
    <property type="match status" value="1"/>
</dbReference>
<sequence length="456" mass="49987" precursor="true">MNQTIIDTIVALATPPGRGGVGILRISGPLAAQIAYAVLGKLPHPRQAEYTPFLNKNGVTLDFGIAVFFPGPKSFTGEDVLELQGHGSPFILDLLMSYIVGISGVRIARPGEFLERAFLNKKLDLSQAEAIADLIDASSIQAARSAVNSLKGVFSQRIHELVEVITNLRIHIEAAIDFSDEKIDFLSYSNITTKLEEIIEKIKQVRSEARQGSLLREGMRVVIAGEPNVGKSSLLNALSGHDAAIVTPIPGTTRDLLNEYIDIDGMPLHVIDTAGLRDTNDEIECLGIDRAWREILKADHVLFMVDVTSVPMGDPSILFPQFIDRLPHKIPITIIRNKADLTNENIGFNKLFGYEFITISAKSGIGLKLLCEHLKKSVGFDGVTEGTFLARRRHIEALKTATIHLKKGNSIFIDIQNIEILAEELRLAQYSLSEITGVVSSNDLISKIFSNFCIGK</sequence>
<dbReference type="RefSeq" id="WP_014888914.1">
    <property type="nucleotide sequence ID" value="NC_018420.1"/>
</dbReference>
<dbReference type="Gene3D" id="1.20.120.430">
    <property type="entry name" value="tRNA modification GTPase MnmE domain 2"/>
    <property type="match status" value="1"/>
</dbReference>
<dbReference type="HOGENOM" id="CLU_019624_4_1_6"/>
<feature type="binding site" evidence="11">
    <location>
        <position position="82"/>
    </location>
    <ligand>
        <name>(6S)-5-formyl-5,6,7,8-tetrahydrofolate</name>
        <dbReference type="ChEBI" id="CHEBI:57457"/>
    </ligand>
</feature>
<dbReference type="InterPro" id="IPR031168">
    <property type="entry name" value="G_TrmE"/>
</dbReference>
<organism evidence="14 15">
    <name type="scientific">secondary endosymbiont of Heteropsylla cubana</name>
    <dbReference type="NCBI Taxonomy" id="134287"/>
    <lineage>
        <taxon>Bacteria</taxon>
        <taxon>Pseudomonadati</taxon>
        <taxon>Pseudomonadota</taxon>
        <taxon>Gammaproteobacteria</taxon>
        <taxon>Enterobacterales</taxon>
        <taxon>Enterobacteriaceae</taxon>
        <taxon>aphid secondary symbionts</taxon>
    </lineage>
</organism>
<feature type="domain" description="TrmE-type G" evidence="13">
    <location>
        <begin position="218"/>
        <end position="379"/>
    </location>
</feature>
<dbReference type="FunFam" id="3.30.1360.120:FF:000001">
    <property type="entry name" value="tRNA modification GTPase MnmE"/>
    <property type="match status" value="1"/>
</dbReference>
<dbReference type="CDD" id="cd14858">
    <property type="entry name" value="TrmE_N"/>
    <property type="match status" value="1"/>
</dbReference>
<dbReference type="Proteomes" id="UP000003937">
    <property type="component" value="Chromosome"/>
</dbReference>
<dbReference type="Pfam" id="PF12631">
    <property type="entry name" value="MnmE_helical"/>
    <property type="match status" value="1"/>
</dbReference>
<dbReference type="PRINTS" id="PR00449">
    <property type="entry name" value="RASTRNSFRMNG"/>
</dbReference>
<feature type="binding site" evidence="11">
    <location>
        <begin position="228"/>
        <end position="233"/>
    </location>
    <ligand>
        <name>GTP</name>
        <dbReference type="ChEBI" id="CHEBI:37565"/>
    </ligand>
</feature>
<evidence type="ECO:0000259" key="13">
    <source>
        <dbReference type="PROSITE" id="PS51709"/>
    </source>
</evidence>
<dbReference type="HAMAP" id="MF_00379">
    <property type="entry name" value="GTPase_MnmE"/>
    <property type="match status" value="1"/>
</dbReference>
<keyword evidence="10 11" id="KW-0342">GTP-binding</keyword>
<dbReference type="NCBIfam" id="TIGR00231">
    <property type="entry name" value="small_GTP"/>
    <property type="match status" value="1"/>
</dbReference>
<dbReference type="SUPFAM" id="SSF116878">
    <property type="entry name" value="TrmE connector domain"/>
    <property type="match status" value="1"/>
</dbReference>
<name>J3TGM2_9ENTR</name>
<dbReference type="CDD" id="cd04164">
    <property type="entry name" value="trmE"/>
    <property type="match status" value="1"/>
</dbReference>
<keyword evidence="9 11" id="KW-0630">Potassium</keyword>
<dbReference type="Gene3D" id="3.40.50.300">
    <property type="entry name" value="P-loop containing nucleotide triphosphate hydrolases"/>
    <property type="match status" value="1"/>
</dbReference>
<dbReference type="EC" id="3.6.-.-" evidence="11"/>
<proteinExistence type="inferred from homology"/>
<dbReference type="GO" id="GO:0046872">
    <property type="term" value="F:metal ion binding"/>
    <property type="evidence" value="ECO:0007669"/>
    <property type="project" value="UniProtKB-KW"/>
</dbReference>
<keyword evidence="7 11" id="KW-0378">Hydrolase</keyword>
<feature type="binding site" evidence="11">
    <location>
        <begin position="272"/>
        <end position="275"/>
    </location>
    <ligand>
        <name>GTP</name>
        <dbReference type="ChEBI" id="CHEBI:37565"/>
    </ligand>
</feature>
<feature type="binding site" evidence="11">
    <location>
        <position position="249"/>
    </location>
    <ligand>
        <name>K(+)</name>
        <dbReference type="ChEBI" id="CHEBI:29103"/>
    </ligand>
</feature>
<dbReference type="GO" id="GO:0005525">
    <property type="term" value="F:GTP binding"/>
    <property type="evidence" value="ECO:0007669"/>
    <property type="project" value="UniProtKB-UniRule"/>
</dbReference>
<feature type="binding site" evidence="11">
    <location>
        <position position="122"/>
    </location>
    <ligand>
        <name>(6S)-5-formyl-5,6,7,8-tetrahydrofolate</name>
        <dbReference type="ChEBI" id="CHEBI:57457"/>
    </ligand>
</feature>
<comment type="subcellular location">
    <subcellularLocation>
        <location evidence="1 11">Cytoplasm</location>
    </subcellularLocation>
</comment>
<keyword evidence="6 11" id="KW-0547">Nucleotide-binding</keyword>
<feature type="binding site" evidence="11">
    <location>
        <begin position="247"/>
        <end position="253"/>
    </location>
    <ligand>
        <name>GTP</name>
        <dbReference type="ChEBI" id="CHEBI:37565"/>
    </ligand>
</feature>
<dbReference type="Pfam" id="PF01926">
    <property type="entry name" value="MMR_HSR1"/>
    <property type="match status" value="1"/>
</dbReference>
<evidence type="ECO:0000256" key="9">
    <source>
        <dbReference type="ARBA" id="ARBA00022958"/>
    </source>
</evidence>
<dbReference type="InterPro" id="IPR027368">
    <property type="entry name" value="MnmE_dom2"/>
</dbReference>
<evidence type="ECO:0000256" key="4">
    <source>
        <dbReference type="ARBA" id="ARBA00022694"/>
    </source>
</evidence>
<dbReference type="InterPro" id="IPR018948">
    <property type="entry name" value="GTP-bd_TrmE_N"/>
</dbReference>
<dbReference type="EMBL" id="CP003547">
    <property type="protein sequence ID" value="AFP85617.1"/>
    <property type="molecule type" value="Genomic_DNA"/>
</dbReference>
<evidence type="ECO:0000313" key="15">
    <source>
        <dbReference type="Proteomes" id="UP000003937"/>
    </source>
</evidence>
<dbReference type="InterPro" id="IPR027417">
    <property type="entry name" value="P-loop_NTPase"/>
</dbReference>
<evidence type="ECO:0000256" key="6">
    <source>
        <dbReference type="ARBA" id="ARBA00022741"/>
    </source>
</evidence>
<dbReference type="Gene3D" id="3.30.1360.120">
    <property type="entry name" value="Probable tRNA modification gtpase trme, domain 1"/>
    <property type="match status" value="1"/>
</dbReference>
<dbReference type="InterPro" id="IPR006073">
    <property type="entry name" value="GTP-bd"/>
</dbReference>
<keyword evidence="15" id="KW-1185">Reference proteome</keyword>
<evidence type="ECO:0000256" key="10">
    <source>
        <dbReference type="ARBA" id="ARBA00023134"/>
    </source>
</evidence>
<dbReference type="NCBIfam" id="TIGR00450">
    <property type="entry name" value="mnmE_trmE_thdF"/>
    <property type="match status" value="1"/>
</dbReference>
<dbReference type="PANTHER" id="PTHR42714">
    <property type="entry name" value="TRNA MODIFICATION GTPASE GTPBP3"/>
    <property type="match status" value="1"/>
</dbReference>
<dbReference type="InterPro" id="IPR004520">
    <property type="entry name" value="GTPase_MnmE"/>
</dbReference>
<keyword evidence="3 11" id="KW-0963">Cytoplasm</keyword>
<comment type="similarity">
    <text evidence="2 11 12">Belongs to the TRAFAC class TrmE-Era-EngA-EngB-Septin-like GTPase superfamily. TrmE GTPase family.</text>
</comment>
<feature type="binding site" evidence="11">
    <location>
        <position position="25"/>
    </location>
    <ligand>
        <name>(6S)-5-formyl-5,6,7,8-tetrahydrofolate</name>
        <dbReference type="ChEBI" id="CHEBI:57457"/>
    </ligand>
</feature>
<feature type="binding site" evidence="11">
    <location>
        <position position="456"/>
    </location>
    <ligand>
        <name>(6S)-5-formyl-5,6,7,8-tetrahydrofolate</name>
        <dbReference type="ChEBI" id="CHEBI:57457"/>
    </ligand>
</feature>
<dbReference type="SUPFAM" id="SSF52540">
    <property type="entry name" value="P-loop containing nucleoside triphosphate hydrolases"/>
    <property type="match status" value="1"/>
</dbReference>
<comment type="cofactor">
    <cofactor evidence="11">
        <name>K(+)</name>
        <dbReference type="ChEBI" id="CHEBI:29103"/>
    </cofactor>
    <text evidence="11">Binds 1 potassium ion per subunit.</text>
</comment>
<gene>
    <name evidence="11" type="primary">mnmE</name>
    <name evidence="11" type="synonym">trmE</name>
    <name evidence="14" type="ORF">A35E_00312</name>
</gene>
<evidence type="ECO:0000256" key="7">
    <source>
        <dbReference type="ARBA" id="ARBA00022801"/>
    </source>
</evidence>
<evidence type="ECO:0000256" key="8">
    <source>
        <dbReference type="ARBA" id="ARBA00022842"/>
    </source>
</evidence>
<comment type="subunit">
    <text evidence="11">Homodimer. Heterotetramer of two MnmE and two MnmG subunits.</text>
</comment>
<dbReference type="OrthoDB" id="9805918at2"/>
<keyword evidence="4 11" id="KW-0819">tRNA processing</keyword>
<evidence type="ECO:0000256" key="2">
    <source>
        <dbReference type="ARBA" id="ARBA00011043"/>
    </source>
</evidence>
<dbReference type="InterPro" id="IPR005225">
    <property type="entry name" value="Small_GTP-bd"/>
</dbReference>
<evidence type="ECO:0000256" key="5">
    <source>
        <dbReference type="ARBA" id="ARBA00022723"/>
    </source>
</evidence>
<dbReference type="InterPro" id="IPR025867">
    <property type="entry name" value="MnmE_helical"/>
</dbReference>
<feature type="binding site" evidence="11">
    <location>
        <position position="247"/>
    </location>
    <ligand>
        <name>K(+)</name>
        <dbReference type="ChEBI" id="CHEBI:29103"/>
    </ligand>
</feature>
<dbReference type="Pfam" id="PF10396">
    <property type="entry name" value="TrmE_N"/>
    <property type="match status" value="1"/>
</dbReference>
<dbReference type="InterPro" id="IPR027266">
    <property type="entry name" value="TrmE/GcvT-like"/>
</dbReference>
<dbReference type="KEGG" id="sehc:A35E_00312"/>
<dbReference type="AlphaFoldDB" id="J3TGM2"/>
<dbReference type="GO" id="GO:0003924">
    <property type="term" value="F:GTPase activity"/>
    <property type="evidence" value="ECO:0007669"/>
    <property type="project" value="UniProtKB-UniRule"/>
</dbReference>
<reference evidence="14 15" key="1">
    <citation type="journal article" date="2012" name="Mol. Biol. Evol.">
        <title>Genome reduction and co-evolution between the primary and secondary bacterial symbionts of psyllids.</title>
        <authorList>
            <person name="Sloan D.B."/>
            <person name="Moran N.A."/>
        </authorList>
    </citation>
    <scope>NUCLEOTIDE SEQUENCE [LARGE SCALE GENOMIC DNA]</scope>
    <source>
        <strain evidence="14">Hcub_S</strain>
    </source>
</reference>
<dbReference type="GO" id="GO:0030488">
    <property type="term" value="P:tRNA methylation"/>
    <property type="evidence" value="ECO:0007669"/>
    <property type="project" value="TreeGrafter"/>
</dbReference>
<evidence type="ECO:0000256" key="3">
    <source>
        <dbReference type="ARBA" id="ARBA00022490"/>
    </source>
</evidence>
<feature type="binding site" evidence="11">
    <location>
        <begin position="337"/>
        <end position="340"/>
    </location>
    <ligand>
        <name>GTP</name>
        <dbReference type="ChEBI" id="CHEBI:37565"/>
    </ligand>
</feature>
<dbReference type="NCBIfam" id="NF003661">
    <property type="entry name" value="PRK05291.1-3"/>
    <property type="match status" value="1"/>
</dbReference>
<dbReference type="PATRIC" id="fig|134287.3.peg.301"/>
<feature type="binding site" evidence="11">
    <location>
        <position position="253"/>
    </location>
    <ligand>
        <name>Mg(2+)</name>
        <dbReference type="ChEBI" id="CHEBI:18420"/>
    </ligand>
</feature>
<feature type="binding site" evidence="11">
    <location>
        <position position="252"/>
    </location>
    <ligand>
        <name>K(+)</name>
        <dbReference type="ChEBI" id="CHEBI:29103"/>
    </ligand>
</feature>
<dbReference type="GO" id="GO:0002098">
    <property type="term" value="P:tRNA wobble uridine modification"/>
    <property type="evidence" value="ECO:0007669"/>
    <property type="project" value="TreeGrafter"/>
</dbReference>
<evidence type="ECO:0000313" key="14">
    <source>
        <dbReference type="EMBL" id="AFP85617.1"/>
    </source>
</evidence>
<keyword evidence="5 11" id="KW-0479">Metal-binding</keyword>
<comment type="caution">
    <text evidence="11">Lacks conserved residue(s) required for the propagation of feature annotation.</text>
</comment>
<dbReference type="GO" id="GO:0005829">
    <property type="term" value="C:cytosol"/>
    <property type="evidence" value="ECO:0007669"/>
    <property type="project" value="TreeGrafter"/>
</dbReference>
<feature type="binding site" evidence="11">
    <location>
        <position position="228"/>
    </location>
    <ligand>
        <name>K(+)</name>
        <dbReference type="ChEBI" id="CHEBI:29103"/>
    </ligand>
</feature>
<dbReference type="PANTHER" id="PTHR42714:SF2">
    <property type="entry name" value="TRNA MODIFICATION GTPASE GTPBP3, MITOCHONDRIAL"/>
    <property type="match status" value="1"/>
</dbReference>
<dbReference type="STRING" id="134287.A35E_00312"/>
<comment type="function">
    <text evidence="11">Exhibits a very high intrinsic GTPase hydrolysis rate. Involved in the addition of a carboxymethylaminomethyl (cmnm) group at the wobble position (U34) of certain tRNAs, forming tRNA-cmnm(5)s(2)U34.</text>
</comment>
<evidence type="ECO:0000256" key="11">
    <source>
        <dbReference type="HAMAP-Rule" id="MF_00379"/>
    </source>
</evidence>
<feature type="binding site" evidence="11">
    <location>
        <position position="232"/>
    </location>
    <ligand>
        <name>Mg(2+)</name>
        <dbReference type="ChEBI" id="CHEBI:18420"/>
    </ligand>
</feature>
<dbReference type="FunFam" id="3.40.50.300:FF:000249">
    <property type="entry name" value="tRNA modification GTPase MnmE"/>
    <property type="match status" value="1"/>
</dbReference>